<reference evidence="2" key="1">
    <citation type="submission" date="2011-02" db="EMBL/GenBank/DDBJ databases">
        <title>The genome of the leaf-cutting ant Acromyrmex echinatior suggests key adaptations to social evolution and fungus farming.</title>
        <authorList>
            <person name="Nygaard S."/>
            <person name="Zhang G."/>
        </authorList>
    </citation>
    <scope>NUCLEOTIDE SEQUENCE</scope>
</reference>
<dbReference type="EMBL" id="GL888939">
    <property type="protein sequence ID" value="EGI57121.1"/>
    <property type="molecule type" value="Genomic_DNA"/>
</dbReference>
<accession>F4X8V3</accession>
<dbReference type="InParanoid" id="F4X8V3"/>
<name>F4X8V3_ACREC</name>
<dbReference type="AlphaFoldDB" id="F4X8V3"/>
<feature type="region of interest" description="Disordered" evidence="1">
    <location>
        <begin position="73"/>
        <end position="96"/>
    </location>
</feature>
<evidence type="ECO:0000256" key="1">
    <source>
        <dbReference type="SAM" id="MobiDB-lite"/>
    </source>
</evidence>
<keyword evidence="3" id="KW-1185">Reference proteome</keyword>
<dbReference type="Proteomes" id="UP000007755">
    <property type="component" value="Unassembled WGS sequence"/>
</dbReference>
<proteinExistence type="predicted"/>
<organism evidence="3">
    <name type="scientific">Acromyrmex echinatior</name>
    <name type="common">Panamanian leafcutter ant</name>
    <name type="synonym">Acromyrmex octospinosus echinatior</name>
    <dbReference type="NCBI Taxonomy" id="103372"/>
    <lineage>
        <taxon>Eukaryota</taxon>
        <taxon>Metazoa</taxon>
        <taxon>Ecdysozoa</taxon>
        <taxon>Arthropoda</taxon>
        <taxon>Hexapoda</taxon>
        <taxon>Insecta</taxon>
        <taxon>Pterygota</taxon>
        <taxon>Neoptera</taxon>
        <taxon>Endopterygota</taxon>
        <taxon>Hymenoptera</taxon>
        <taxon>Apocrita</taxon>
        <taxon>Aculeata</taxon>
        <taxon>Formicoidea</taxon>
        <taxon>Formicidae</taxon>
        <taxon>Myrmicinae</taxon>
        <taxon>Acromyrmex</taxon>
    </lineage>
</organism>
<evidence type="ECO:0000313" key="2">
    <source>
        <dbReference type="EMBL" id="EGI57121.1"/>
    </source>
</evidence>
<sequence>MPTQSGLIVPTYIAMLPTLTVHKYSLFRLSRELHNLFVRLVARSCGMMTSYTQAPKRLDTSGHVYLVYEDPGQLNTEEEEEEEEAYNALATSTERS</sequence>
<evidence type="ECO:0000313" key="3">
    <source>
        <dbReference type="Proteomes" id="UP000007755"/>
    </source>
</evidence>
<gene>
    <name evidence="2" type="ORF">G5I_14843</name>
</gene>
<protein>
    <submittedName>
        <fullName evidence="2">Uncharacterized protein</fullName>
    </submittedName>
</protein>
<feature type="compositionally biased region" description="Acidic residues" evidence="1">
    <location>
        <begin position="76"/>
        <end position="85"/>
    </location>
</feature>